<dbReference type="InterPro" id="IPR059112">
    <property type="entry name" value="CysZ/EI24"/>
</dbReference>
<reference evidence="8" key="1">
    <citation type="journal article" date="2023" name="G3 (Bethesda)">
        <title>Whole genome assemblies of Zophobas morio and Tenebrio molitor.</title>
        <authorList>
            <person name="Kaur S."/>
            <person name="Stinson S.A."/>
            <person name="diCenzo G.C."/>
        </authorList>
    </citation>
    <scope>NUCLEOTIDE SEQUENCE</scope>
    <source>
        <strain evidence="8">QUZm001</strain>
    </source>
</reference>
<dbReference type="Proteomes" id="UP001168821">
    <property type="component" value="Unassembled WGS sequence"/>
</dbReference>
<keyword evidence="5 7" id="KW-0472">Membrane</keyword>
<accession>A0AA38INX8</accession>
<evidence type="ECO:0000256" key="3">
    <source>
        <dbReference type="ARBA" id="ARBA00022692"/>
    </source>
</evidence>
<evidence type="ECO:0000256" key="1">
    <source>
        <dbReference type="ARBA" id="ARBA00004141"/>
    </source>
</evidence>
<evidence type="ECO:0000313" key="9">
    <source>
        <dbReference type="Proteomes" id="UP001168821"/>
    </source>
</evidence>
<dbReference type="PANTHER" id="PTHR21389:SF0">
    <property type="entry name" value="ETOPOSIDE-INDUCED PROTEIN 2.4 HOMOLOG"/>
    <property type="match status" value="1"/>
</dbReference>
<evidence type="ECO:0000256" key="4">
    <source>
        <dbReference type="ARBA" id="ARBA00022989"/>
    </source>
</evidence>
<feature type="transmembrane region" description="Helical" evidence="7">
    <location>
        <begin position="203"/>
        <end position="224"/>
    </location>
</feature>
<dbReference type="EMBL" id="JALNTZ010000003">
    <property type="protein sequence ID" value="KAJ3658915.1"/>
    <property type="molecule type" value="Genomic_DNA"/>
</dbReference>
<dbReference type="Pfam" id="PF07264">
    <property type="entry name" value="EI24"/>
    <property type="match status" value="1"/>
</dbReference>
<evidence type="ECO:0000256" key="5">
    <source>
        <dbReference type="ARBA" id="ARBA00023136"/>
    </source>
</evidence>
<evidence type="ECO:0000256" key="6">
    <source>
        <dbReference type="SAM" id="MobiDB-lite"/>
    </source>
</evidence>
<sequence>MDVLKGFWTSIFWGMYDSFKGTYTLFHLDKELNRRRLSRYSPTHSNSPVRRRQSESRDQTPVRTLQKHEESTVMSRILQCGLLNGAIFLCSIIFFESAFLPCMNMVIMFLFGQESSSGLSVWFWIDLLLRIFFQTTWVVPLFTISKFINNLWFQDIGQSAYRYSRGRSNTSLGLSKSVADFIFSAVVEVIFLVQAMLMTYNPIYYLGYGLYLIHLSLLYSLYAFEYKWGEMGWEIHRRLTCIETHWPYFIGFGLPLAMLTQLSDSFIISGCVFSMLFPVYIISANEANPVAESCSRIKIFSPVIAVTNALFSIVGKGKKLTAQRPVAQHQHRR</sequence>
<evidence type="ECO:0000256" key="2">
    <source>
        <dbReference type="ARBA" id="ARBA00010970"/>
    </source>
</evidence>
<dbReference type="AlphaFoldDB" id="A0AA38INX8"/>
<feature type="transmembrane region" description="Helical" evidence="7">
    <location>
        <begin position="131"/>
        <end position="153"/>
    </location>
</feature>
<feature type="compositionally biased region" description="Basic and acidic residues" evidence="6">
    <location>
        <begin position="52"/>
        <end position="67"/>
    </location>
</feature>
<dbReference type="GO" id="GO:0016236">
    <property type="term" value="P:macroautophagy"/>
    <property type="evidence" value="ECO:0007669"/>
    <property type="project" value="TreeGrafter"/>
</dbReference>
<keyword evidence="3 7" id="KW-0812">Transmembrane</keyword>
<feature type="transmembrane region" description="Helical" evidence="7">
    <location>
        <begin position="86"/>
        <end position="111"/>
    </location>
</feature>
<dbReference type="GO" id="GO:0016020">
    <property type="term" value="C:membrane"/>
    <property type="evidence" value="ECO:0007669"/>
    <property type="project" value="UniProtKB-SubCell"/>
</dbReference>
<keyword evidence="9" id="KW-1185">Reference proteome</keyword>
<feature type="transmembrane region" description="Helical" evidence="7">
    <location>
        <begin position="245"/>
        <end position="277"/>
    </location>
</feature>
<dbReference type="PANTHER" id="PTHR21389">
    <property type="entry name" value="P53 INDUCED PROTEIN"/>
    <property type="match status" value="1"/>
</dbReference>
<protein>
    <recommendedName>
        <fullName evidence="10">Etoposide-induced protein 2.4-like protein</fullName>
    </recommendedName>
</protein>
<name>A0AA38INX8_9CUCU</name>
<organism evidence="8 9">
    <name type="scientific">Zophobas morio</name>
    <dbReference type="NCBI Taxonomy" id="2755281"/>
    <lineage>
        <taxon>Eukaryota</taxon>
        <taxon>Metazoa</taxon>
        <taxon>Ecdysozoa</taxon>
        <taxon>Arthropoda</taxon>
        <taxon>Hexapoda</taxon>
        <taxon>Insecta</taxon>
        <taxon>Pterygota</taxon>
        <taxon>Neoptera</taxon>
        <taxon>Endopterygota</taxon>
        <taxon>Coleoptera</taxon>
        <taxon>Polyphaga</taxon>
        <taxon>Cucujiformia</taxon>
        <taxon>Tenebrionidae</taxon>
        <taxon>Zophobas</taxon>
    </lineage>
</organism>
<feature type="region of interest" description="Disordered" evidence="6">
    <location>
        <begin position="40"/>
        <end position="67"/>
    </location>
</feature>
<comment type="caution">
    <text evidence="8">The sequence shown here is derived from an EMBL/GenBank/DDBJ whole genome shotgun (WGS) entry which is preliminary data.</text>
</comment>
<keyword evidence="4 7" id="KW-1133">Transmembrane helix</keyword>
<proteinExistence type="inferred from homology"/>
<comment type="subcellular location">
    <subcellularLocation>
        <location evidence="1">Membrane</location>
        <topology evidence="1">Multi-pass membrane protein</topology>
    </subcellularLocation>
</comment>
<evidence type="ECO:0008006" key="10">
    <source>
        <dbReference type="Google" id="ProtNLM"/>
    </source>
</evidence>
<dbReference type="GO" id="GO:0005783">
    <property type="term" value="C:endoplasmic reticulum"/>
    <property type="evidence" value="ECO:0007669"/>
    <property type="project" value="TreeGrafter"/>
</dbReference>
<evidence type="ECO:0000256" key="7">
    <source>
        <dbReference type="SAM" id="Phobius"/>
    </source>
</evidence>
<comment type="similarity">
    <text evidence="2">Belongs to the EI24 family.</text>
</comment>
<evidence type="ECO:0000313" key="8">
    <source>
        <dbReference type="EMBL" id="KAJ3658915.1"/>
    </source>
</evidence>
<gene>
    <name evidence="8" type="ORF">Zmor_010629</name>
</gene>
<feature type="transmembrane region" description="Helical" evidence="7">
    <location>
        <begin position="174"/>
        <end position="197"/>
    </location>
</feature>